<evidence type="ECO:0000313" key="4">
    <source>
        <dbReference type="Proteomes" id="UP000235405"/>
    </source>
</evidence>
<comment type="caution">
    <text evidence="3">The sequence shown here is derived from an EMBL/GenBank/DDBJ whole genome shotgun (WGS) entry which is preliminary data.</text>
</comment>
<dbReference type="Proteomes" id="UP000235405">
    <property type="component" value="Unassembled WGS sequence"/>
</dbReference>
<organism evidence="3 4">
    <name type="scientific">Vibrio splendidus</name>
    <dbReference type="NCBI Taxonomy" id="29497"/>
    <lineage>
        <taxon>Bacteria</taxon>
        <taxon>Pseudomonadati</taxon>
        <taxon>Pseudomonadota</taxon>
        <taxon>Gammaproteobacteria</taxon>
        <taxon>Vibrionales</taxon>
        <taxon>Vibrionaceae</taxon>
        <taxon>Vibrio</taxon>
    </lineage>
</organism>
<dbReference type="PANTHER" id="PTHR46018:SF2">
    <property type="entry name" value="ZINC PHOSPHODIESTERASE ELAC PROTEIN 1"/>
    <property type="match status" value="1"/>
</dbReference>
<dbReference type="Gene3D" id="3.60.15.10">
    <property type="entry name" value="Ribonuclease Z/Hydroxyacylglutathione hydrolase-like"/>
    <property type="match status" value="1"/>
</dbReference>
<dbReference type="RefSeq" id="WP_065681241.1">
    <property type="nucleotide sequence ID" value="NZ_CAWQXJ010000022.1"/>
</dbReference>
<dbReference type="GO" id="GO:0042781">
    <property type="term" value="F:3'-tRNA processing endoribonuclease activity"/>
    <property type="evidence" value="ECO:0007669"/>
    <property type="project" value="TreeGrafter"/>
</dbReference>
<dbReference type="InterPro" id="IPR001279">
    <property type="entry name" value="Metallo-B-lactamas"/>
</dbReference>
<dbReference type="SUPFAM" id="SSF56281">
    <property type="entry name" value="Metallo-hydrolase/oxidoreductase"/>
    <property type="match status" value="1"/>
</dbReference>
<dbReference type="PANTHER" id="PTHR46018">
    <property type="entry name" value="ZINC PHOSPHODIESTERASE ELAC PROTEIN 1"/>
    <property type="match status" value="1"/>
</dbReference>
<feature type="region of interest" description="Disordered" evidence="2">
    <location>
        <begin position="226"/>
        <end position="251"/>
    </location>
</feature>
<name>A0A1C3IJ85_VIBSP</name>
<dbReference type="InterPro" id="IPR036866">
    <property type="entry name" value="RibonucZ/Hydroxyglut_hydro"/>
</dbReference>
<sequence>MDELKRSVIIIAAFGLANIAYAQSPQMNTTIIGSGSPDYNPERVSAGVLITQGGTQILIDMGDGVKRNLEKHGVDGRKMNAILFTHHHLDHNADFSLIFTSTLLGRGDFLVAGPKQTKDFVNNNINLYDQDLDYRLGKTQRSLDERLDHLTIRELKSGDRFNVDEIKVSTLSVPHTIESIAYRFDYRDQSVVITGDLSAGPGVAKFAKDANCLIIDSGGMIMNKRGKKQRNKTLKSERKNGAQKGKKQHAHLNIKESSQIAADANINKLVYTHFVLGKIDKSASMKIIEQQYKGEVIFSDDLMSLNCGNKTTN</sequence>
<dbReference type="AlphaFoldDB" id="A0A1C3IJ85"/>
<evidence type="ECO:0000256" key="2">
    <source>
        <dbReference type="SAM" id="MobiDB-lite"/>
    </source>
</evidence>
<dbReference type="InterPro" id="IPR044094">
    <property type="entry name" value="AtsA-like_MBL-fold"/>
</dbReference>
<dbReference type="Pfam" id="PF12706">
    <property type="entry name" value="Lactamase_B_2"/>
    <property type="match status" value="1"/>
</dbReference>
<reference evidence="4" key="1">
    <citation type="submission" date="2016-07" db="EMBL/GenBank/DDBJ databases">
        <title>Nontailed viruses are major unrecognized killers of bacteria in the ocean.</title>
        <authorList>
            <person name="Kauffman K."/>
            <person name="Hussain F."/>
            <person name="Yang J."/>
            <person name="Arevalo P."/>
            <person name="Brown J."/>
            <person name="Cutler M."/>
            <person name="Kelly L."/>
            <person name="Polz M.F."/>
        </authorList>
    </citation>
    <scope>NUCLEOTIDE SEQUENCE [LARGE SCALE GENOMIC DNA]</scope>
    <source>
        <strain evidence="4">10N.286.54.F3</strain>
    </source>
</reference>
<dbReference type="CDD" id="cd07719">
    <property type="entry name" value="arylsulfatase_AtsA-like_MBL-fold"/>
    <property type="match status" value="1"/>
</dbReference>
<gene>
    <name evidence="3" type="ORF">BCV19_15615</name>
</gene>
<proteinExistence type="predicted"/>
<dbReference type="EMBL" id="MCSW01000204">
    <property type="protein sequence ID" value="PMF18684.1"/>
    <property type="molecule type" value="Genomic_DNA"/>
</dbReference>
<dbReference type="SMART" id="SM00849">
    <property type="entry name" value="Lactamase_B"/>
    <property type="match status" value="1"/>
</dbReference>
<evidence type="ECO:0000256" key="1">
    <source>
        <dbReference type="ARBA" id="ARBA00022801"/>
    </source>
</evidence>
<evidence type="ECO:0000313" key="3">
    <source>
        <dbReference type="EMBL" id="PMF18684.1"/>
    </source>
</evidence>
<keyword evidence="1" id="KW-0378">Hydrolase</keyword>
<protein>
    <submittedName>
        <fullName evidence="3">Uncharacterized protein</fullName>
    </submittedName>
</protein>
<accession>A0A1C3IJ85</accession>